<evidence type="ECO:0000256" key="3">
    <source>
        <dbReference type="ARBA" id="ARBA00009587"/>
    </source>
</evidence>
<dbReference type="InterPro" id="IPR014292">
    <property type="entry name" value="Acyl_transf_WS/DGAT"/>
</dbReference>
<evidence type="ECO:0000313" key="14">
    <source>
        <dbReference type="Proteomes" id="UP000298049"/>
    </source>
</evidence>
<dbReference type="Pfam" id="PF06974">
    <property type="entry name" value="WS_DGAT_C"/>
    <property type="match status" value="1"/>
</dbReference>
<dbReference type="InterPro" id="IPR004255">
    <property type="entry name" value="O-acyltransferase_WSD1_N"/>
</dbReference>
<dbReference type="GO" id="GO:0019432">
    <property type="term" value="P:triglyceride biosynthetic process"/>
    <property type="evidence" value="ECO:0007669"/>
    <property type="project" value="UniProtKB-UniPathway"/>
</dbReference>
<evidence type="ECO:0000259" key="12">
    <source>
        <dbReference type="Pfam" id="PF06974"/>
    </source>
</evidence>
<dbReference type="UniPathway" id="UPA00282"/>
<dbReference type="GO" id="GO:0004144">
    <property type="term" value="F:diacylglycerol O-acyltransferase activity"/>
    <property type="evidence" value="ECO:0007669"/>
    <property type="project" value="UniProtKB-EC"/>
</dbReference>
<gene>
    <name evidence="13" type="ORF">soil367_13760</name>
</gene>
<dbReference type="RefSeq" id="WP_136549620.1">
    <property type="nucleotide sequence ID" value="NZ_CP031093.1"/>
</dbReference>
<evidence type="ECO:0000256" key="2">
    <source>
        <dbReference type="ARBA" id="ARBA00005189"/>
    </source>
</evidence>
<accession>A0A4P7XK35</accession>
<evidence type="ECO:0000256" key="9">
    <source>
        <dbReference type="ARBA" id="ARBA00023315"/>
    </source>
</evidence>
<evidence type="ECO:0000256" key="8">
    <source>
        <dbReference type="ARBA" id="ARBA00023098"/>
    </source>
</evidence>
<keyword evidence="14" id="KW-1185">Reference proteome</keyword>
<dbReference type="EC" id="2.3.1.20" evidence="4"/>
<evidence type="ECO:0000313" key="13">
    <source>
        <dbReference type="EMBL" id="QCF26914.1"/>
    </source>
</evidence>
<dbReference type="SUPFAM" id="SSF52777">
    <property type="entry name" value="CoA-dependent acyltransferases"/>
    <property type="match status" value="1"/>
</dbReference>
<proteinExistence type="inferred from homology"/>
<dbReference type="PANTHER" id="PTHR31650:SF1">
    <property type="entry name" value="WAX ESTER SYNTHASE_DIACYLGLYCEROL ACYLTRANSFERASE 4-RELATED"/>
    <property type="match status" value="1"/>
</dbReference>
<keyword evidence="6 13" id="KW-0808">Transferase</keyword>
<evidence type="ECO:0000256" key="4">
    <source>
        <dbReference type="ARBA" id="ARBA00013244"/>
    </source>
</evidence>
<keyword evidence="9 13" id="KW-0012">Acyltransferase</keyword>
<evidence type="ECO:0000256" key="6">
    <source>
        <dbReference type="ARBA" id="ARBA00022679"/>
    </source>
</evidence>
<evidence type="ECO:0000256" key="10">
    <source>
        <dbReference type="ARBA" id="ARBA00048109"/>
    </source>
</evidence>
<keyword evidence="8" id="KW-0443">Lipid metabolism</keyword>
<protein>
    <recommendedName>
        <fullName evidence="4">diacylglycerol O-acyltransferase</fullName>
        <ecNumber evidence="4">2.3.1.20</ecNumber>
    </recommendedName>
</protein>
<keyword evidence="5" id="KW-0444">Lipid biosynthesis</keyword>
<dbReference type="EMBL" id="CP031093">
    <property type="protein sequence ID" value="QCF26914.1"/>
    <property type="molecule type" value="Genomic_DNA"/>
</dbReference>
<reference evidence="13 14" key="1">
    <citation type="submission" date="2018-07" db="EMBL/GenBank/DDBJ databases">
        <title>Marsedoiliclastica nanhaica gen. nov. sp. nov., a novel marine hydrocarbonoclastic bacterium isolated from an in-situ enriched hydrocarbon-degrading consortium in deep-sea sediment.</title>
        <authorList>
            <person name="Dong C."/>
            <person name="Ma T."/>
            <person name="Liu R."/>
            <person name="Shao Z."/>
        </authorList>
    </citation>
    <scope>NUCLEOTIDE SEQUENCE [LARGE SCALE GENOMIC DNA]</scope>
    <source>
        <strain evidence="14">soil36-7</strain>
    </source>
</reference>
<comment type="pathway">
    <text evidence="2">Lipid metabolism.</text>
</comment>
<evidence type="ECO:0000256" key="5">
    <source>
        <dbReference type="ARBA" id="ARBA00022516"/>
    </source>
</evidence>
<dbReference type="PANTHER" id="PTHR31650">
    <property type="entry name" value="O-ACYLTRANSFERASE (WSD1-LIKE) FAMILY PROTEIN"/>
    <property type="match status" value="1"/>
</dbReference>
<evidence type="ECO:0000259" key="11">
    <source>
        <dbReference type="Pfam" id="PF03007"/>
    </source>
</evidence>
<dbReference type="KEGG" id="hmi:soil367_13760"/>
<organism evidence="13 14">
    <name type="scientific">Hydrocarboniclastica marina</name>
    <dbReference type="NCBI Taxonomy" id="2259620"/>
    <lineage>
        <taxon>Bacteria</taxon>
        <taxon>Pseudomonadati</taxon>
        <taxon>Pseudomonadota</taxon>
        <taxon>Gammaproteobacteria</taxon>
        <taxon>Alteromonadales</taxon>
        <taxon>Alteromonadaceae</taxon>
        <taxon>Hydrocarboniclastica</taxon>
    </lineage>
</organism>
<dbReference type="Gene3D" id="3.30.559.10">
    <property type="entry name" value="Chloramphenicol acetyltransferase-like domain"/>
    <property type="match status" value="1"/>
</dbReference>
<comment type="similarity">
    <text evidence="3">Belongs to the long-chain O-acyltransferase family.</text>
</comment>
<dbReference type="Pfam" id="PF03007">
    <property type="entry name" value="WS_DGAT_cat"/>
    <property type="match status" value="1"/>
</dbReference>
<dbReference type="InterPro" id="IPR045034">
    <property type="entry name" value="O-acyltransferase_WSD1-like"/>
</dbReference>
<evidence type="ECO:0000256" key="7">
    <source>
        <dbReference type="ARBA" id="ARBA00022798"/>
    </source>
</evidence>
<feature type="domain" description="O-acyltransferase WSD1-like N-terminal" evidence="11">
    <location>
        <begin position="12"/>
        <end position="279"/>
    </location>
</feature>
<dbReference type="InterPro" id="IPR023213">
    <property type="entry name" value="CAT-like_dom_sf"/>
</dbReference>
<dbReference type="GO" id="GO:0005886">
    <property type="term" value="C:plasma membrane"/>
    <property type="evidence" value="ECO:0007669"/>
    <property type="project" value="TreeGrafter"/>
</dbReference>
<dbReference type="InterPro" id="IPR009721">
    <property type="entry name" value="O-acyltransferase_WSD1_C"/>
</dbReference>
<keyword evidence="7" id="KW-0319">Glycerol metabolism</keyword>
<comment type="catalytic activity">
    <reaction evidence="10">
        <text>an acyl-CoA + a 1,2-diacyl-sn-glycerol = a triacyl-sn-glycerol + CoA</text>
        <dbReference type="Rhea" id="RHEA:10868"/>
        <dbReference type="ChEBI" id="CHEBI:17815"/>
        <dbReference type="ChEBI" id="CHEBI:57287"/>
        <dbReference type="ChEBI" id="CHEBI:58342"/>
        <dbReference type="ChEBI" id="CHEBI:64615"/>
        <dbReference type="EC" id="2.3.1.20"/>
    </reaction>
</comment>
<feature type="domain" description="O-acyltransferase WSD1 C-terminal" evidence="12">
    <location>
        <begin position="323"/>
        <end position="465"/>
    </location>
</feature>
<dbReference type="Proteomes" id="UP000298049">
    <property type="component" value="Chromosome"/>
</dbReference>
<evidence type="ECO:0000256" key="1">
    <source>
        <dbReference type="ARBA" id="ARBA00004771"/>
    </source>
</evidence>
<dbReference type="NCBIfam" id="TIGR02946">
    <property type="entry name" value="acyl_WS_DGAT"/>
    <property type="match status" value="1"/>
</dbReference>
<name>A0A4P7XK35_9ALTE</name>
<dbReference type="AlphaFoldDB" id="A0A4P7XK35"/>
<dbReference type="GO" id="GO:0006071">
    <property type="term" value="P:glycerol metabolic process"/>
    <property type="evidence" value="ECO:0007669"/>
    <property type="project" value="UniProtKB-KW"/>
</dbReference>
<dbReference type="OrthoDB" id="9810950at2"/>
<sequence length="496" mass="54686">MVSGSSLKGTPMAAVDKSWLRMESASNCMMIGVVLIFDRPIGIPALRQLLEERFLKFQRFRQIIQRKGERCHWVDDPNFDLDNHLHSIALPAPASKKELQTVFGDLNSSHLDPNRPLWQIHHVDNYGEGSALLIRIHHCIADGISLVRVLLSLTDDNADAKVTKMPGNSIAPKMPPAPGWQKRINGFMQSLSQTRQQVTAVADKSWRKVRHDPTYLLHLGHEAWRVANECISLGLRPFDPPTRLKGSLSGRKQVAWAEPLDLAEVKQVAKALKGTVNDVLLTAATGALHEFLKESGAPIPPQGIHVAVPFNLRPPQEPVNKLGNQFGLVLVPLPVGTACPLEQFSKVQQDMNQLKNSYQAQVSYSLLNVFGRGPDILEKMALEVLSRKASAVMTNVPGPRNPVYLCGARLTQPMFWVPQTGDIGVGLSIFSYEDQVQFGLVSDKRLIGDPDAVVAQFVQSFNALKRLAATIAAPEDQKDEVVVDAAKAFSRQSSVK</sequence>
<comment type="pathway">
    <text evidence="1">Glycerolipid metabolism; triacylglycerol biosynthesis.</text>
</comment>